<proteinExistence type="inferred from homology"/>
<dbReference type="Pfam" id="PF03195">
    <property type="entry name" value="LOB"/>
    <property type="match status" value="1"/>
</dbReference>
<name>A0A8J5FHU3_ZINOF</name>
<dbReference type="PROSITE" id="PS50891">
    <property type="entry name" value="LOB"/>
    <property type="match status" value="1"/>
</dbReference>
<accession>A0A8J5FHU3</accession>
<evidence type="ECO:0000256" key="1">
    <source>
        <dbReference type="ARBA" id="ARBA00005474"/>
    </source>
</evidence>
<dbReference type="PANTHER" id="PTHR31301:SF186">
    <property type="entry name" value="OS09G0364100 PROTEIN"/>
    <property type="match status" value="1"/>
</dbReference>
<keyword evidence="4" id="KW-1185">Reference proteome</keyword>
<dbReference type="EMBL" id="JACMSC010000015">
    <property type="protein sequence ID" value="KAG6487621.1"/>
    <property type="molecule type" value="Genomic_DNA"/>
</dbReference>
<dbReference type="Proteomes" id="UP000734854">
    <property type="component" value="Unassembled WGS sequence"/>
</dbReference>
<sequence length="296" mass="33185">MLEAKLMKHLAELARAKLSNALVKSDQLRLRRLPPPAPPLQARLHPRPYFPANDQHKFLNAHRLFGVSNIIKIIANLDPVQRNDAMRTIIFQSDMRAQDPVGGCYHIVDDLERQIRHCLAELHLVHRQLSICRAQTAAAAQAADLDVVGPGPFPPGAAQDVCVVDPDAVNIYDPNLYSAPINHLSQQQQQFYNNNYFCFDNDVNGDDHDNLNINGANCVDDHTNVDVCDNMLNTLRQQQQQSCMVMGDEEEIKPLVDMFEVRTLIAAADDDGDSFRNTTVASPCHLNGSYHLHGRR</sequence>
<gene>
    <name evidence="3" type="ORF">ZIOFF_056211</name>
</gene>
<evidence type="ECO:0000313" key="3">
    <source>
        <dbReference type="EMBL" id="KAG6487621.1"/>
    </source>
</evidence>
<organism evidence="3 4">
    <name type="scientific">Zingiber officinale</name>
    <name type="common">Ginger</name>
    <name type="synonym">Amomum zingiber</name>
    <dbReference type="NCBI Taxonomy" id="94328"/>
    <lineage>
        <taxon>Eukaryota</taxon>
        <taxon>Viridiplantae</taxon>
        <taxon>Streptophyta</taxon>
        <taxon>Embryophyta</taxon>
        <taxon>Tracheophyta</taxon>
        <taxon>Spermatophyta</taxon>
        <taxon>Magnoliopsida</taxon>
        <taxon>Liliopsida</taxon>
        <taxon>Zingiberales</taxon>
        <taxon>Zingiberaceae</taxon>
        <taxon>Zingiber</taxon>
    </lineage>
</organism>
<comment type="caution">
    <text evidence="3">The sequence shown here is derived from an EMBL/GenBank/DDBJ whole genome shotgun (WGS) entry which is preliminary data.</text>
</comment>
<dbReference type="InterPro" id="IPR004883">
    <property type="entry name" value="LOB"/>
</dbReference>
<comment type="similarity">
    <text evidence="1">Belongs to the LOB domain-containing protein family.</text>
</comment>
<protein>
    <recommendedName>
        <fullName evidence="2">LOB domain-containing protein</fullName>
    </recommendedName>
</protein>
<evidence type="ECO:0000259" key="2">
    <source>
        <dbReference type="PROSITE" id="PS50891"/>
    </source>
</evidence>
<dbReference type="PANTHER" id="PTHR31301">
    <property type="entry name" value="LOB DOMAIN-CONTAINING PROTEIN 4-RELATED"/>
    <property type="match status" value="1"/>
</dbReference>
<dbReference type="AlphaFoldDB" id="A0A8J5FHU3"/>
<reference evidence="3 4" key="1">
    <citation type="submission" date="2020-08" db="EMBL/GenBank/DDBJ databases">
        <title>Plant Genome Project.</title>
        <authorList>
            <person name="Zhang R.-G."/>
        </authorList>
    </citation>
    <scope>NUCLEOTIDE SEQUENCE [LARGE SCALE GENOMIC DNA]</scope>
    <source>
        <tissue evidence="3">Rhizome</tissue>
    </source>
</reference>
<feature type="domain" description="LOB" evidence="2">
    <location>
        <begin position="28"/>
        <end position="129"/>
    </location>
</feature>
<evidence type="ECO:0000313" key="4">
    <source>
        <dbReference type="Proteomes" id="UP000734854"/>
    </source>
</evidence>